<dbReference type="PANTHER" id="PTHR31025">
    <property type="entry name" value="SI:CH211-196P9.1-RELATED"/>
    <property type="match status" value="1"/>
</dbReference>
<feature type="non-terminal residue" evidence="1">
    <location>
        <position position="1"/>
    </location>
</feature>
<dbReference type="AlphaFoldDB" id="A0A147BN33"/>
<organism evidence="1">
    <name type="scientific">Ixodes ricinus</name>
    <name type="common">Common tick</name>
    <name type="synonym">Acarus ricinus</name>
    <dbReference type="NCBI Taxonomy" id="34613"/>
    <lineage>
        <taxon>Eukaryota</taxon>
        <taxon>Metazoa</taxon>
        <taxon>Ecdysozoa</taxon>
        <taxon>Arthropoda</taxon>
        <taxon>Chelicerata</taxon>
        <taxon>Arachnida</taxon>
        <taxon>Acari</taxon>
        <taxon>Parasitiformes</taxon>
        <taxon>Ixodida</taxon>
        <taxon>Ixodoidea</taxon>
        <taxon>Ixodidae</taxon>
        <taxon>Ixodinae</taxon>
        <taxon>Ixodes</taxon>
    </lineage>
</organism>
<protein>
    <submittedName>
        <fullName evidence="1">Uncharacterized protein</fullName>
    </submittedName>
</protein>
<evidence type="ECO:0000313" key="1">
    <source>
        <dbReference type="EMBL" id="JAR92184.1"/>
    </source>
</evidence>
<dbReference type="EMBL" id="GEGO01003220">
    <property type="protein sequence ID" value="JAR92184.1"/>
    <property type="molecule type" value="Transcribed_RNA"/>
</dbReference>
<accession>A0A147BN33</accession>
<dbReference type="PANTHER" id="PTHR31025:SF22">
    <property type="entry name" value="IP13529P"/>
    <property type="match status" value="1"/>
</dbReference>
<name>A0A147BN33_IXORI</name>
<reference evidence="1" key="1">
    <citation type="journal article" date="2018" name="PLoS Negl. Trop. Dis.">
        <title>Sialome diversity of ticks revealed by RNAseq of single tick salivary glands.</title>
        <authorList>
            <person name="Perner J."/>
            <person name="Kropackova S."/>
            <person name="Kopacek P."/>
            <person name="Ribeiro J.M."/>
        </authorList>
    </citation>
    <scope>NUCLEOTIDE SEQUENCE</scope>
    <source>
        <strain evidence="1">Siblings of single egg batch collected in Ceske Budejovice</strain>
        <tissue evidence="1">Salivary glands</tissue>
    </source>
</reference>
<sequence length="375" mass="41652">DESPGMAAVKHVARLVTSKYPQSFADLTSAGVVIGDGAASFSRQLATYLENKRRPNRNAKRTANDLLEEGDTLQTKRFKGPMDSYGCVAWQPDCDPETWESLVEKRSLLLESSPTSKTDLSILMAETYPLQRKDINERKLTVQNLRELWPSLLEETHFFNHVDTLVGFSFRQIFVQELTQKGSKVVDHMLKLSKNAMRALLQRVTSAVDKEGQPVPRHYFALELLCSFFGEDYTQVASFHPHAAEGTLQGLPLTPHLAVIGSSMGDIRRIVLAVDGEECITTTSMEKAMGLLLGAFFVFNICYPPGCPLTMEFLQRYFGQINPLKGRGKGPTSGFAPKLLSLLQILLHWSMAADTYDGDASCKTSTTATQATRHL</sequence>
<proteinExistence type="predicted"/>